<feature type="region of interest" description="Disordered" evidence="1">
    <location>
        <begin position="1"/>
        <end position="102"/>
    </location>
</feature>
<evidence type="ECO:0000256" key="2">
    <source>
        <dbReference type="SAM" id="Phobius"/>
    </source>
</evidence>
<protein>
    <submittedName>
        <fullName evidence="3">Uncharacterized protein</fullName>
    </submittedName>
</protein>
<dbReference type="InterPro" id="IPR027417">
    <property type="entry name" value="P-loop_NTPase"/>
</dbReference>
<keyword evidence="2" id="KW-0812">Transmembrane</keyword>
<dbReference type="RefSeq" id="XP_037148577.1">
    <property type="nucleotide sequence ID" value="XM_037295879.1"/>
</dbReference>
<dbReference type="GeneID" id="59333373"/>
<evidence type="ECO:0000256" key="1">
    <source>
        <dbReference type="SAM" id="MobiDB-lite"/>
    </source>
</evidence>
<dbReference type="AlphaFoldDB" id="A0A8H6F8G3"/>
<evidence type="ECO:0000313" key="4">
    <source>
        <dbReference type="Proteomes" id="UP000593566"/>
    </source>
</evidence>
<gene>
    <name evidence="3" type="ORF">HO133_004967</name>
</gene>
<evidence type="ECO:0000313" key="3">
    <source>
        <dbReference type="EMBL" id="KAF6219142.1"/>
    </source>
</evidence>
<reference evidence="3 4" key="1">
    <citation type="journal article" date="2020" name="Genomics">
        <title>Complete, high-quality genomes from long-read metagenomic sequencing of two wolf lichen thalli reveals enigmatic genome architecture.</title>
        <authorList>
            <person name="McKenzie S.K."/>
            <person name="Walston R.F."/>
            <person name="Allen J.L."/>
        </authorList>
    </citation>
    <scope>NUCLEOTIDE SEQUENCE [LARGE SCALE GENOMIC DNA]</scope>
    <source>
        <strain evidence="3">WasteWater1</strain>
    </source>
</reference>
<dbReference type="Gene3D" id="3.40.50.300">
    <property type="entry name" value="P-loop containing nucleotide triphosphate hydrolases"/>
    <property type="match status" value="1"/>
</dbReference>
<comment type="caution">
    <text evidence="3">The sequence shown here is derived from an EMBL/GenBank/DDBJ whole genome shotgun (WGS) entry which is preliminary data.</text>
</comment>
<feature type="compositionally biased region" description="Low complexity" evidence="1">
    <location>
        <begin position="51"/>
        <end position="60"/>
    </location>
</feature>
<dbReference type="Proteomes" id="UP000593566">
    <property type="component" value="Unassembled WGS sequence"/>
</dbReference>
<proteinExistence type="predicted"/>
<feature type="transmembrane region" description="Helical" evidence="2">
    <location>
        <begin position="188"/>
        <end position="207"/>
    </location>
</feature>
<sequence>MPPPPQYQQHRAASPEAGPTGPEEAGAKRMEFVALRRKFTRSSLPTIAASQNPQQQQGQPSRLRSASTPDIHNLNAPGAKGDSKLPKANPSAPQPPMNPMIRGKLKQFSNHNDEGPAVIEKFYHKHQDHGATYFFNSTKTDPDMPVCRDRASMAYYLTRNSVKLSYIADLVHQICNKNGRKVIVFCDWPSTVWLVEILLMVLGFNVISIRAKHRLKD</sequence>
<accession>A0A8H6F8G3</accession>
<keyword evidence="2" id="KW-1133">Transmembrane helix</keyword>
<dbReference type="EMBL" id="JACCJB010000020">
    <property type="protein sequence ID" value="KAF6219142.1"/>
    <property type="molecule type" value="Genomic_DNA"/>
</dbReference>
<keyword evidence="2" id="KW-0472">Membrane</keyword>
<dbReference type="SUPFAM" id="SSF52540">
    <property type="entry name" value="P-loop containing nucleoside triphosphate hydrolases"/>
    <property type="match status" value="1"/>
</dbReference>
<feature type="compositionally biased region" description="Polar residues" evidence="1">
    <location>
        <begin position="41"/>
        <end position="50"/>
    </location>
</feature>
<name>A0A8H6F8G3_9LECA</name>
<keyword evidence="4" id="KW-1185">Reference proteome</keyword>
<organism evidence="3 4">
    <name type="scientific">Letharia lupina</name>
    <dbReference type="NCBI Taxonomy" id="560253"/>
    <lineage>
        <taxon>Eukaryota</taxon>
        <taxon>Fungi</taxon>
        <taxon>Dikarya</taxon>
        <taxon>Ascomycota</taxon>
        <taxon>Pezizomycotina</taxon>
        <taxon>Lecanoromycetes</taxon>
        <taxon>OSLEUM clade</taxon>
        <taxon>Lecanoromycetidae</taxon>
        <taxon>Lecanorales</taxon>
        <taxon>Lecanorineae</taxon>
        <taxon>Parmeliaceae</taxon>
        <taxon>Letharia</taxon>
    </lineage>
</organism>